<organism evidence="1 2">
    <name type="scientific">Actinoplanes ianthinogenes</name>
    <dbReference type="NCBI Taxonomy" id="122358"/>
    <lineage>
        <taxon>Bacteria</taxon>
        <taxon>Bacillati</taxon>
        <taxon>Actinomycetota</taxon>
        <taxon>Actinomycetes</taxon>
        <taxon>Micromonosporales</taxon>
        <taxon>Micromonosporaceae</taxon>
        <taxon>Actinoplanes</taxon>
    </lineage>
</organism>
<gene>
    <name evidence="1" type="ORF">Aiant_50720</name>
</gene>
<accession>A0ABM7LYK7</accession>
<name>A0ABM7LYK7_9ACTN</name>
<evidence type="ECO:0000313" key="2">
    <source>
        <dbReference type="Proteomes" id="UP000676967"/>
    </source>
</evidence>
<sequence length="166" mass="19050">MRLRDSLDRMRVPASVAGGAINAELYHRDRVDLAFAPGCYQRFSERELADHLASLARVLHAEYVRRYFRALSEAFERTITKEPPAIGWRDQAYVEQREQLVAEGRSRDDRIVVTVRGMRAWHVWITAGALRVLDERQFSAGFGEAAQAVIRDQFAGIRDLKTRIYG</sequence>
<protein>
    <submittedName>
        <fullName evidence="1">Uncharacterized protein</fullName>
    </submittedName>
</protein>
<dbReference type="EMBL" id="AP023356">
    <property type="protein sequence ID" value="BCJ44415.1"/>
    <property type="molecule type" value="Genomic_DNA"/>
</dbReference>
<reference evidence="1 2" key="1">
    <citation type="submission" date="2020-08" db="EMBL/GenBank/DDBJ databases">
        <title>Whole genome shotgun sequence of Actinoplanes ianthinogenes NBRC 13996.</title>
        <authorList>
            <person name="Komaki H."/>
            <person name="Tamura T."/>
        </authorList>
    </citation>
    <scope>NUCLEOTIDE SEQUENCE [LARGE SCALE GENOMIC DNA]</scope>
    <source>
        <strain evidence="1 2">NBRC 13996</strain>
    </source>
</reference>
<dbReference type="Proteomes" id="UP000676967">
    <property type="component" value="Chromosome"/>
</dbReference>
<evidence type="ECO:0000313" key="1">
    <source>
        <dbReference type="EMBL" id="BCJ44415.1"/>
    </source>
</evidence>
<dbReference type="RefSeq" id="WP_189329292.1">
    <property type="nucleotide sequence ID" value="NZ_AP023356.1"/>
</dbReference>
<proteinExistence type="predicted"/>
<keyword evidence="2" id="KW-1185">Reference proteome</keyword>